<dbReference type="Pfam" id="PF02181">
    <property type="entry name" value="FH2"/>
    <property type="match status" value="1"/>
</dbReference>
<dbReference type="InterPro" id="IPR029257">
    <property type="entry name" value="RAB3GAP2_C"/>
</dbReference>
<feature type="coiled-coil region" evidence="5">
    <location>
        <begin position="508"/>
        <end position="542"/>
    </location>
</feature>
<gene>
    <name evidence="8" type="ORF">TPSB3V08_LOCUS4217</name>
</gene>
<evidence type="ECO:0000256" key="6">
    <source>
        <dbReference type="SAM" id="MobiDB-lite"/>
    </source>
</evidence>
<feature type="region of interest" description="Disordered" evidence="6">
    <location>
        <begin position="618"/>
        <end position="791"/>
    </location>
</feature>
<sequence>MCHIKFLDDVADRGNNPEQTDVTKGRNRKVADWRGRPDQRLVHFYVNGEIFFTSSVEKGRGGELNYNLVLDKFNYHRSPSVSRELKNFNNCGVPLQGSTTSRGISPADSLGPPPVADVSSKAAACLVRNLDPNPGHDRQIRLHLRYRPSQCYQLYPRDEVFTRVQKRGAERLLSRLQQLYEAYQTYEQKKRTQISLYRRGDLPPHFSGVRAGGGSNPPSFYGRLHQYYQDRIINFQFFSASAIFGFRDLSVLVGAEGYFGRLGSHASPFNLPPTIPQNSALMQQRAKSTPGEDISLAAIQMLVEGGRFLYHVTHIADHCLHVTDLTGQMLINWFVSAFSEEHYLRLILTSQDLRILAAQFCTHMLAAGVLRQIPDKDVPLELLFRPDLMYYWAHTETPTAAPPTPGKLTQLSWPPHHTGPARRHPHHQLRKARDAIHRSCLSRAIFTDSDQTPDEVFSTPQTPSATEKAVRKIETGEFQQVVMGLKREHRDNLNRLSRSQEVALFSVRGEVAQRLSEADDKVARLELELEKVCQELERYKTLSDIQSLNAQAQADFGSPTEEHKPPPSEPTKLVKDKDSLEKPKDSSSLIVPEPSEPSVVRTCDVSTDTLDLDEVSHVSVSTSPLKQSTVETLPRLEENETPAPPVPISGSAPPPPPPMPKISPPPPTISDFVPPPPPPMTDMGPPPPPMSGMGPPPPPMPGMGPPPPPLPGMGPPPPPMPGMGPPPPPMPGMGPLPPPMPGMGPPPPPMSGMGPPPPPMSGMGLPPPPPLPGGSEPPPPPGPMPFPTPPVGGWAANRAMLRKQPVNPEVPMKPLYWTRIIVPSTASPPPVEISEESAHKPEDGAIWEKLEEAKIEDLKEFEELFSRQVVERKATKKKEEKPSKIQAVKILDGKRSQSVGILASSLHVEFTEIENAIYNFDTSSLNLEALQQIYEVRANEEELTSIRQHMTTTPDIPLDKPEQFLYELAEIPMFAFRISCFMFQSQFDDSISSIQSKLDNLKSTCDFLTSSESLKTVFAIILALGNYMNGGNRTRGQADGFGLEILAKLKDVKSKDSSVTLLHFIIRSFIKVRKIFTRIVPIRCGLSRRERYPGGQKTNEDPLNPDFTLPIPEPGDVDRAANVNFDDLSKDLQKLQTELKICETKTEKVITASTEDNVQPFKQKMETFLKRAKEQLSGEFENLDECKMKFKAAMVFYQYQPKGGIKPDEVDPKDFFFLWSPFCTDFKDIWKKEQQRIVKEKAQQVKRLQEQKRDVKKSKLDEKGLLNQHVLLKDPGNPTQLHQLTSSPDERRSSPSRKSVEDKLKLFADFVDVDIVKRYLFPSDRNSGVDRVGDAWDWPEEESSTKQNGKDKWLQECKISLSSTGEVLVLTRKDVMVILTAKWDSQSESDANTKFHISWHGKPCKERGEHITSVLCVPLISQKRSSHCGPDWTCIIVGFSSGRIHFYTETSSLLISEMLHNEPVLNLKCQSYGLPRHSAAPEQLEELYVLYPSALCVLPGFGLFQTLRACRNQLARVQANCGDMVRAPPLTYKKWGFADQERVSDCEFAGPATANTFDHLLTASICGGFNTWYRSSAPQNSLIVATGSRPFIGFHYALEGEAPLVMTDVAKAVANKLKSTIGQALPGWLLGVTRSSSSDKVKEKVMMEPAEQMGCRFGLCDVLRHGDRIVMAPSRGLSVVSDSLGRVILIDNKKGVAVRMWKGYRDAQCGWLEVQEDVKRHHRTSNGSVTRASSQYPRTALFLVIFSPKKGLIEIWTMQQGSKVAMFTASKSGSFKWTSLFGFLLECFSLFNLFLLMGLNNLALEGGNKCPRSCVFIDPSGAIMNISVPFHCALSDKHSQRARDLHLLKKLKTFLREGNSDNELVTEEVRQTVRELRTSEVRLQALETLRSSRHTVPEALKVAADICVDKLALQDVESLDHSGKSLLVVAQQLQKLITFYQFLQRLNQQPPDYSTVVPADVDSAQSLSSVLHTSESEANNLLNLVKTLNSVSCKSKCKLESRVVFKEDVKSVFVDFLSCFDLEGSISPAATSVVNDSIFALDTTNTLVKQYSVPQSCIDVPSVSLKKDTSEDKLMRVEPDEVFIQYNELSPWWRSVRSQLMESTNPLMALTGAMVCRAVALSVERTKESAWSDPVEDVEKNRREGEEKVSSPDEDTHSSYSEWENVSHDSCQWTLLIGQLEDVAVLDAVIRQKPPVNNEKMTKIKTFWLPYEKLGATLSHILKEGKGSVSELVARWLSYSGVEPQRLVDWSDYEFDKDCSEQQEAPADDENPQQRSLSLGVREGTKMRTVVGAEVLGGGEDHAQVLEHLALLKRYFPYSLTSSVLLANLCWEYLLAWQHGVDALEALDAAILCLRNIPSPHMMKGVCSLAWSTHLGQRFESAARLIQKVGKIPKERLCRQEIGITDLELPGFLHACVTFLDVFMEASLQCELTLLQDYSKTEELWNCPKGSCGPTPLSELALAKPDINYDLLQLHHQLATVLHMIATFNMRFPRPISSLFDNTGQSALFCDLASNPQLPSHILDQKLTDTRTQFLFRVIAGATQSIQKVVYSSDDKATGLDTKSAVDWVSKCHSLAGSWHVSCDALRRHQVCELYSCGYDRLAEEIIPAVSDTALVGSQLLMIVGQRVKHAVMSSSNLHQNLAQLSPLLSNWIESLDESSLHSNGCPLPDTAQLLNYVIQFLPESHQDYQLAVHMVDAVHALLDGS</sequence>
<dbReference type="InterPro" id="IPR042201">
    <property type="entry name" value="FH2_Formin_sf"/>
</dbReference>
<evidence type="ECO:0000259" key="7">
    <source>
        <dbReference type="PROSITE" id="PS51444"/>
    </source>
</evidence>
<feature type="compositionally biased region" description="Basic and acidic residues" evidence="6">
    <location>
        <begin position="1288"/>
        <end position="1298"/>
    </location>
</feature>
<feature type="compositionally biased region" description="Basic and acidic residues" evidence="6">
    <location>
        <begin position="560"/>
        <end position="585"/>
    </location>
</feature>
<feature type="region of interest" description="Disordered" evidence="6">
    <location>
        <begin position="1269"/>
        <end position="1298"/>
    </location>
</feature>
<evidence type="ECO:0000256" key="1">
    <source>
        <dbReference type="ARBA" id="ARBA00004496"/>
    </source>
</evidence>
<organism evidence="8">
    <name type="scientific">Timema poppense</name>
    <name type="common">Walking stick</name>
    <dbReference type="NCBI Taxonomy" id="170557"/>
    <lineage>
        <taxon>Eukaryota</taxon>
        <taxon>Metazoa</taxon>
        <taxon>Ecdysozoa</taxon>
        <taxon>Arthropoda</taxon>
        <taxon>Hexapoda</taxon>
        <taxon>Insecta</taxon>
        <taxon>Pterygota</taxon>
        <taxon>Neoptera</taxon>
        <taxon>Polyneoptera</taxon>
        <taxon>Phasmatodea</taxon>
        <taxon>Timematodea</taxon>
        <taxon>Timematoidea</taxon>
        <taxon>Timematidae</taxon>
        <taxon>Timema</taxon>
    </lineage>
</organism>
<evidence type="ECO:0000256" key="5">
    <source>
        <dbReference type="SAM" id="Coils"/>
    </source>
</evidence>
<dbReference type="Pfam" id="PF14656">
    <property type="entry name" value="RAB3GAP2_C"/>
    <property type="match status" value="1"/>
</dbReference>
<evidence type="ECO:0000313" key="8">
    <source>
        <dbReference type="EMBL" id="CAD7403813.1"/>
    </source>
</evidence>
<reference evidence="8" key="1">
    <citation type="submission" date="2020-11" db="EMBL/GenBank/DDBJ databases">
        <authorList>
            <person name="Tran Van P."/>
        </authorList>
    </citation>
    <scope>NUCLEOTIDE SEQUENCE</scope>
</reference>
<dbReference type="Gene3D" id="1.20.58.2220">
    <property type="entry name" value="Formin, FH2 domain"/>
    <property type="match status" value="1"/>
</dbReference>
<comment type="similarity">
    <text evidence="2">Belongs to the Rab3-GAP regulatory subunit family.</text>
</comment>
<feature type="region of interest" description="Disordered" evidence="6">
    <location>
        <begin position="2130"/>
        <end position="2162"/>
    </location>
</feature>
<evidence type="ECO:0000256" key="2">
    <source>
        <dbReference type="ARBA" id="ARBA00008153"/>
    </source>
</evidence>
<keyword evidence="4" id="KW-0963">Cytoplasm</keyword>
<dbReference type="InterPro" id="IPR032839">
    <property type="entry name" value="RAB3GAP_N"/>
</dbReference>
<dbReference type="InterPro" id="IPR026059">
    <property type="entry name" value="Rab3GAP2"/>
</dbReference>
<dbReference type="PROSITE" id="PS51444">
    <property type="entry name" value="FH2"/>
    <property type="match status" value="1"/>
</dbReference>
<dbReference type="SUPFAM" id="SSF101447">
    <property type="entry name" value="Formin homology 2 domain (FH2 domain)"/>
    <property type="match status" value="1"/>
</dbReference>
<feature type="region of interest" description="Disordered" evidence="6">
    <location>
        <begin position="2259"/>
        <end position="2278"/>
    </location>
</feature>
<dbReference type="PANTHER" id="PTHR12472:SF0">
    <property type="entry name" value="RAB3 GTPASE-ACTIVATING PROTEIN NON-CATALYTIC SUBUNIT"/>
    <property type="match status" value="1"/>
</dbReference>
<evidence type="ECO:0000256" key="3">
    <source>
        <dbReference type="ARBA" id="ARBA00022468"/>
    </source>
</evidence>
<dbReference type="GO" id="GO:0005096">
    <property type="term" value="F:GTPase activator activity"/>
    <property type="evidence" value="ECO:0007669"/>
    <property type="project" value="UniProtKB-KW"/>
</dbReference>
<accession>A0A7R9H2S9</accession>
<feature type="compositionally biased region" description="Polar residues" evidence="6">
    <location>
        <begin position="618"/>
        <end position="631"/>
    </location>
</feature>
<name>A0A7R9H2S9_TIMPO</name>
<feature type="region of interest" description="Disordered" evidence="6">
    <location>
        <begin position="554"/>
        <end position="602"/>
    </location>
</feature>
<proteinExistence type="inferred from homology"/>
<feature type="coiled-coil region" evidence="5">
    <location>
        <begin position="1231"/>
        <end position="1258"/>
    </location>
</feature>
<keyword evidence="5" id="KW-0175">Coiled coil</keyword>
<comment type="subcellular location">
    <subcellularLocation>
        <location evidence="1">Cytoplasm</location>
    </subcellularLocation>
</comment>
<feature type="domain" description="FH2" evidence="7">
    <location>
        <begin position="802"/>
        <end position="1252"/>
    </location>
</feature>
<protein>
    <recommendedName>
        <fullName evidence="7">FH2 domain-containing protein</fullName>
    </recommendedName>
</protein>
<feature type="compositionally biased region" description="Pro residues" evidence="6">
    <location>
        <begin position="642"/>
        <end position="790"/>
    </location>
</feature>
<evidence type="ECO:0000256" key="4">
    <source>
        <dbReference type="ARBA" id="ARBA00022490"/>
    </source>
</evidence>
<dbReference type="PANTHER" id="PTHR12472">
    <property type="entry name" value="RAB3-GAP REGULATORY DOMAIN"/>
    <property type="match status" value="1"/>
</dbReference>
<keyword evidence="3" id="KW-0343">GTPase activation</keyword>
<dbReference type="Pfam" id="PF14655">
    <property type="entry name" value="RAB3GAP2_N"/>
    <property type="match status" value="1"/>
</dbReference>
<dbReference type="GO" id="GO:0005737">
    <property type="term" value="C:cytoplasm"/>
    <property type="evidence" value="ECO:0007669"/>
    <property type="project" value="UniProtKB-SubCell"/>
</dbReference>
<dbReference type="InterPro" id="IPR015425">
    <property type="entry name" value="FH2_Formin"/>
</dbReference>
<dbReference type="EMBL" id="OD001986">
    <property type="protein sequence ID" value="CAD7403813.1"/>
    <property type="molecule type" value="Genomic_DNA"/>
</dbReference>
<feature type="compositionally biased region" description="Basic and acidic residues" evidence="6">
    <location>
        <begin position="2137"/>
        <end position="2157"/>
    </location>
</feature>
<dbReference type="SMART" id="SM00498">
    <property type="entry name" value="FH2"/>
    <property type="match status" value="1"/>
</dbReference>